<sequence>MASKYNSNFNYKYQVNGETLWERIKVLNGFLEGRIQALKLKECAILKHKSKLLELEYMLSQNSPEYLILRFKAELIEYESGFEIQKHAFELCEIEVEDLKNILKGLYEQAEATRIPGYTDDQMYEINAENEFTTMICREIQSEIIANGRPSAARIKNAMSCPATFNTLKLLNIIPEETQVLDVNKFLLETKEQNSIAYMQ</sequence>
<dbReference type="EMBL" id="LR797151">
    <property type="protein sequence ID" value="CAB4189644.1"/>
    <property type="molecule type" value="Genomic_DNA"/>
</dbReference>
<proteinExistence type="predicted"/>
<organism evidence="1">
    <name type="scientific">uncultured Caudovirales phage</name>
    <dbReference type="NCBI Taxonomy" id="2100421"/>
    <lineage>
        <taxon>Viruses</taxon>
        <taxon>Duplodnaviria</taxon>
        <taxon>Heunggongvirae</taxon>
        <taxon>Uroviricota</taxon>
        <taxon>Caudoviricetes</taxon>
        <taxon>Peduoviridae</taxon>
        <taxon>Maltschvirus</taxon>
        <taxon>Maltschvirus maltsch</taxon>
    </lineage>
</organism>
<protein>
    <submittedName>
        <fullName evidence="1">Uncharacterized protein</fullName>
    </submittedName>
</protein>
<evidence type="ECO:0000313" key="1">
    <source>
        <dbReference type="EMBL" id="CAB4189644.1"/>
    </source>
</evidence>
<gene>
    <name evidence="1" type="ORF">UFOVP1192_7</name>
</gene>
<name>A0A6J5RDI5_9CAUD</name>
<reference evidence="1" key="1">
    <citation type="submission" date="2020-05" db="EMBL/GenBank/DDBJ databases">
        <authorList>
            <person name="Chiriac C."/>
            <person name="Salcher M."/>
            <person name="Ghai R."/>
            <person name="Kavagutti S V."/>
        </authorList>
    </citation>
    <scope>NUCLEOTIDE SEQUENCE</scope>
</reference>
<accession>A0A6J5RDI5</accession>